<dbReference type="EMBL" id="MQWD01000001">
    <property type="protein sequence ID" value="PAP77487.1"/>
    <property type="molecule type" value="Genomic_DNA"/>
</dbReference>
<keyword evidence="2" id="KW-1185">Reference proteome</keyword>
<sequence length="186" mass="20370">MGLVCLGLVALSTLGAAGWWGVHEYYAWERRQRAAQLYGPDAPPGPPLDTTFVVSAEPLGPTSGVVSELPRGRGRVQGSRRRGRVRTGFEKRLGVEGTIRWMSGRHSVSFDTDAGLTVTATASVERGRFRVYLRDPDSEGYRWAEARPGEPLRLSGRLISGLKGYFIYVEAVGYGRAEGVRWTVAS</sequence>
<organism evidence="1 2">
    <name type="scientific">Rubrivirga marina</name>
    <dbReference type="NCBI Taxonomy" id="1196024"/>
    <lineage>
        <taxon>Bacteria</taxon>
        <taxon>Pseudomonadati</taxon>
        <taxon>Rhodothermota</taxon>
        <taxon>Rhodothermia</taxon>
        <taxon>Rhodothermales</taxon>
        <taxon>Rubricoccaceae</taxon>
        <taxon>Rubrivirga</taxon>
    </lineage>
</organism>
<name>A0A271J2F0_9BACT</name>
<reference evidence="1 2" key="1">
    <citation type="submission" date="2016-11" db="EMBL/GenBank/DDBJ databases">
        <title>Study of marine rhodopsin-containing bacteria.</title>
        <authorList>
            <person name="Yoshizawa S."/>
            <person name="Kumagai Y."/>
            <person name="Kogure K."/>
        </authorList>
    </citation>
    <scope>NUCLEOTIDE SEQUENCE [LARGE SCALE GENOMIC DNA]</scope>
    <source>
        <strain evidence="1 2">SAORIC-28</strain>
    </source>
</reference>
<evidence type="ECO:0000313" key="1">
    <source>
        <dbReference type="EMBL" id="PAP77487.1"/>
    </source>
</evidence>
<dbReference type="AlphaFoldDB" id="A0A271J2F0"/>
<accession>A0A271J2F0</accession>
<comment type="caution">
    <text evidence="1">The sequence shown here is derived from an EMBL/GenBank/DDBJ whole genome shotgun (WGS) entry which is preliminary data.</text>
</comment>
<dbReference type="RefSeq" id="WP_095511155.1">
    <property type="nucleotide sequence ID" value="NZ_MQWD01000001.1"/>
</dbReference>
<proteinExistence type="predicted"/>
<protein>
    <submittedName>
        <fullName evidence="1">Uncharacterized protein</fullName>
    </submittedName>
</protein>
<gene>
    <name evidence="1" type="ORF">BSZ37_14090</name>
</gene>
<evidence type="ECO:0000313" key="2">
    <source>
        <dbReference type="Proteomes" id="UP000216339"/>
    </source>
</evidence>
<dbReference type="Proteomes" id="UP000216339">
    <property type="component" value="Unassembled WGS sequence"/>
</dbReference>